<gene>
    <name evidence="8" type="ORF">EZS27_009802</name>
</gene>
<evidence type="ECO:0000256" key="3">
    <source>
        <dbReference type="ARBA" id="ARBA00022603"/>
    </source>
</evidence>
<sequence length="508" mass="58888">MSELLELSTEREVEPLLESPSEQFLLSNIILLSEKSDSSKILKENGRVYTPIFIVNNILDLSDYSGEKILLKHVIDNSCGDGAFLTEIVRRYCLEFLKKNHNLAQLKGELEFYIHGIEIDKEECNKCKNNLTHVASNYLDNKITWDILTEDSLLCSRFDGKMDFVLGNPPYVRVHNLKEQYTNIKNFSYAKNGMTDLFIVFYEIGLRMLNDHGTLGYISPSSLFNSVACSTFRKDTIERKKLCQIVNLEHFQVFNATTYTTIVILKNDNTNESIEYFNYDQNQLKPCFLERLNYTDFFYKDVFYLGSKDNLVKLRAIQEFVPNSHHSIEVKNGFATLKDDFFIQDFNFDSPFLIPIIKASTGKMTKCIFPYENGKIVPFQTIEKDQNLVRLFLNNQKDLENRAIEKSGYWYGFGRSQGINDLNKSKISVNTIIKSLKDLKINSCPPGMGVYSGLYIVSSYSYEAIRKILYTPEFLDYIKSLSKYKSGGYYTFSSKDLKQYLQYQLQER</sequence>
<dbReference type="EC" id="2.1.1.72" evidence="2"/>
<evidence type="ECO:0000256" key="1">
    <source>
        <dbReference type="ARBA" id="ARBA00006594"/>
    </source>
</evidence>
<dbReference type="GO" id="GO:0003676">
    <property type="term" value="F:nucleic acid binding"/>
    <property type="evidence" value="ECO:0007669"/>
    <property type="project" value="InterPro"/>
</dbReference>
<evidence type="ECO:0000313" key="8">
    <source>
        <dbReference type="EMBL" id="KAA6342451.1"/>
    </source>
</evidence>
<dbReference type="Gene3D" id="3.40.50.150">
    <property type="entry name" value="Vaccinia Virus protein VP39"/>
    <property type="match status" value="1"/>
</dbReference>
<dbReference type="PANTHER" id="PTHR33841">
    <property type="entry name" value="DNA METHYLTRANSFERASE YEEA-RELATED"/>
    <property type="match status" value="1"/>
</dbReference>
<dbReference type="SUPFAM" id="SSF53335">
    <property type="entry name" value="S-adenosyl-L-methionine-dependent methyltransferases"/>
    <property type="match status" value="1"/>
</dbReference>
<dbReference type="GO" id="GO:0009007">
    <property type="term" value="F:site-specific DNA-methyltransferase (adenine-specific) activity"/>
    <property type="evidence" value="ECO:0007669"/>
    <property type="project" value="UniProtKB-EC"/>
</dbReference>
<evidence type="ECO:0000256" key="6">
    <source>
        <dbReference type="ARBA" id="ARBA00047942"/>
    </source>
</evidence>
<dbReference type="PRINTS" id="PR00507">
    <property type="entry name" value="N12N6MTFRASE"/>
</dbReference>
<evidence type="ECO:0000256" key="2">
    <source>
        <dbReference type="ARBA" id="ARBA00011900"/>
    </source>
</evidence>
<organism evidence="8">
    <name type="scientific">termite gut metagenome</name>
    <dbReference type="NCBI Taxonomy" id="433724"/>
    <lineage>
        <taxon>unclassified sequences</taxon>
        <taxon>metagenomes</taxon>
        <taxon>organismal metagenomes</taxon>
    </lineage>
</organism>
<keyword evidence="4 8" id="KW-0808">Transferase</keyword>
<dbReference type="PANTHER" id="PTHR33841:SF5">
    <property type="entry name" value="DNA METHYLASE (MODIFICATION METHYLASE) (METHYLTRANSFERASE)-RELATED"/>
    <property type="match status" value="1"/>
</dbReference>
<dbReference type="GO" id="GO:0032259">
    <property type="term" value="P:methylation"/>
    <property type="evidence" value="ECO:0007669"/>
    <property type="project" value="UniProtKB-KW"/>
</dbReference>
<protein>
    <recommendedName>
        <fullName evidence="2">site-specific DNA-methyltransferase (adenine-specific)</fullName>
        <ecNumber evidence="2">2.1.1.72</ecNumber>
    </recommendedName>
</protein>
<proteinExistence type="inferred from homology"/>
<evidence type="ECO:0000256" key="5">
    <source>
        <dbReference type="ARBA" id="ARBA00022691"/>
    </source>
</evidence>
<keyword evidence="5" id="KW-0949">S-adenosyl-L-methionine</keyword>
<evidence type="ECO:0000256" key="4">
    <source>
        <dbReference type="ARBA" id="ARBA00022679"/>
    </source>
</evidence>
<reference evidence="8" key="1">
    <citation type="submission" date="2019-03" db="EMBL/GenBank/DDBJ databases">
        <title>Single cell metagenomics reveals metabolic interactions within the superorganism composed of flagellate Streblomastix strix and complex community of Bacteroidetes bacteria on its surface.</title>
        <authorList>
            <person name="Treitli S.C."/>
            <person name="Kolisko M."/>
            <person name="Husnik F."/>
            <person name="Keeling P."/>
            <person name="Hampl V."/>
        </authorList>
    </citation>
    <scope>NUCLEOTIDE SEQUENCE</scope>
    <source>
        <strain evidence="8">STM</strain>
    </source>
</reference>
<comment type="catalytic activity">
    <reaction evidence="6">
        <text>a 2'-deoxyadenosine in DNA + S-adenosyl-L-methionine = an N(6)-methyl-2'-deoxyadenosine in DNA + S-adenosyl-L-homocysteine + H(+)</text>
        <dbReference type="Rhea" id="RHEA:15197"/>
        <dbReference type="Rhea" id="RHEA-COMP:12418"/>
        <dbReference type="Rhea" id="RHEA-COMP:12419"/>
        <dbReference type="ChEBI" id="CHEBI:15378"/>
        <dbReference type="ChEBI" id="CHEBI:57856"/>
        <dbReference type="ChEBI" id="CHEBI:59789"/>
        <dbReference type="ChEBI" id="CHEBI:90615"/>
        <dbReference type="ChEBI" id="CHEBI:90616"/>
        <dbReference type="EC" id="2.1.1.72"/>
    </reaction>
</comment>
<comment type="similarity">
    <text evidence="1">Belongs to the N(4)/N(6)-methyltransferase family.</text>
</comment>
<feature type="domain" description="Type II methyltransferase M.TaqI-like" evidence="7">
    <location>
        <begin position="116"/>
        <end position="254"/>
    </location>
</feature>
<dbReference type="InterPro" id="IPR050953">
    <property type="entry name" value="N4_N6_ade-DNA_methylase"/>
</dbReference>
<dbReference type="InterPro" id="IPR002052">
    <property type="entry name" value="DNA_methylase_N6_adenine_CS"/>
</dbReference>
<evidence type="ECO:0000259" key="7">
    <source>
        <dbReference type="Pfam" id="PF07669"/>
    </source>
</evidence>
<dbReference type="GO" id="GO:0006304">
    <property type="term" value="P:DNA modification"/>
    <property type="evidence" value="ECO:0007669"/>
    <property type="project" value="InterPro"/>
</dbReference>
<accession>A0A5J4SB34</accession>
<name>A0A5J4SB34_9ZZZZ</name>
<keyword evidence="3 8" id="KW-0489">Methyltransferase</keyword>
<comment type="caution">
    <text evidence="8">The sequence shown here is derived from an EMBL/GenBank/DDBJ whole genome shotgun (WGS) entry which is preliminary data.</text>
</comment>
<dbReference type="Pfam" id="PF07669">
    <property type="entry name" value="Eco57I"/>
    <property type="match status" value="1"/>
</dbReference>
<dbReference type="EMBL" id="SNRY01000325">
    <property type="protein sequence ID" value="KAA6342451.1"/>
    <property type="molecule type" value="Genomic_DNA"/>
</dbReference>
<dbReference type="AlphaFoldDB" id="A0A5J4SB34"/>
<dbReference type="PROSITE" id="PS00092">
    <property type="entry name" value="N6_MTASE"/>
    <property type="match status" value="1"/>
</dbReference>
<dbReference type="InterPro" id="IPR029063">
    <property type="entry name" value="SAM-dependent_MTases_sf"/>
</dbReference>
<dbReference type="InterPro" id="IPR011639">
    <property type="entry name" value="MethylTrfase_TaqI-like_dom"/>
</dbReference>